<sequence>MNKLFLALTAIIFSLNALVAQDISKSWQFESVKNNGSDTLESIVPYTDILELNDGEFRFSSKDNDTLNASGDYMHQNNLLVFFYSQPTETLKRYKISELTDSTLVFTEKDNVYSFTAAKTVEQAGLIGQILDENTIKPSQGFSFTSLWRGVLGMISLILIAFLFSNNKRAINWRTVGIGLAFQLIIAIGVLKVPFIQSAFEWVGGLFISILDFTRAGSKFLFEGLVVDMDTFGFIFAFQVLPTIIFFSALTSVLFYLGLIQRAVKLMAMLLSKLLQISGAESLSVAGNIFLGQTEAPLLIKAYLEKMTKSEMLLVMIGGMATVAGAVLAAYIGFLGGDDPALRLVYAKHLLAASVMAAPGAIVISKILYPQTEEINKDVSVSSDKIGSNILDAIANGTTEGLRLAVNVGAMLLVFVAFIAMVNGILGWVGEFSTMNSWMADNTPYPALSLEAILGTIFAPLMWLIGVATEDIMMMGQLLGIKLAASEFVGYIQLADLKNVANEVHLNYNKSIIMATYMLCGFANFASIGIQIGGIGSLAPGQRKTLSEFGIKALIGGTIASLISATIAGMIIG</sequence>
<evidence type="ECO:0000256" key="7">
    <source>
        <dbReference type="SAM" id="Phobius"/>
    </source>
</evidence>
<evidence type="ECO:0000259" key="10">
    <source>
        <dbReference type="Pfam" id="PF07662"/>
    </source>
</evidence>
<dbReference type="Pfam" id="PF07662">
    <property type="entry name" value="Nucleos_tra2_C"/>
    <property type="match status" value="1"/>
</dbReference>
<evidence type="ECO:0000256" key="8">
    <source>
        <dbReference type="SAM" id="SignalP"/>
    </source>
</evidence>
<feature type="domain" description="Nucleoside transporter/FeoB GTPase Gate" evidence="11">
    <location>
        <begin position="237"/>
        <end position="336"/>
    </location>
</feature>
<dbReference type="InterPro" id="IPR008276">
    <property type="entry name" value="C_nuclsd_transpt"/>
</dbReference>
<dbReference type="OrthoDB" id="9766455at2"/>
<evidence type="ECO:0000259" key="9">
    <source>
        <dbReference type="Pfam" id="PF01773"/>
    </source>
</evidence>
<dbReference type="AlphaFoldDB" id="A0A5D0RBX7"/>
<keyword evidence="4 7" id="KW-0812">Transmembrane</keyword>
<feature type="domain" description="Concentrative nucleoside transporter C-terminal" evidence="10">
    <location>
        <begin position="349"/>
        <end position="569"/>
    </location>
</feature>
<dbReference type="Pfam" id="PF07670">
    <property type="entry name" value="Gate"/>
    <property type="match status" value="1"/>
</dbReference>
<reference evidence="12 13" key="1">
    <citation type="submission" date="2019-08" db="EMBL/GenBank/DDBJ databases">
        <title>Genomes of Antarctic Bizionia species.</title>
        <authorList>
            <person name="Bowman J.P."/>
        </authorList>
    </citation>
    <scope>NUCLEOTIDE SEQUENCE [LARGE SCALE GENOMIC DNA]</scope>
    <source>
        <strain evidence="12 13">ADA-4</strain>
    </source>
</reference>
<dbReference type="GO" id="GO:0005337">
    <property type="term" value="F:nucleoside transmembrane transporter activity"/>
    <property type="evidence" value="ECO:0007669"/>
    <property type="project" value="InterPro"/>
</dbReference>
<keyword evidence="6 7" id="KW-0472">Membrane</keyword>
<evidence type="ECO:0000256" key="2">
    <source>
        <dbReference type="ARBA" id="ARBA00009033"/>
    </source>
</evidence>
<feature type="transmembrane region" description="Helical" evidence="7">
    <location>
        <begin position="312"/>
        <end position="334"/>
    </location>
</feature>
<dbReference type="InterPro" id="IPR011657">
    <property type="entry name" value="CNT_C_dom"/>
</dbReference>
<feature type="transmembrane region" description="Helical" evidence="7">
    <location>
        <begin position="147"/>
        <end position="164"/>
    </location>
</feature>
<keyword evidence="8" id="KW-0732">Signal</keyword>
<accession>A0A5D0RBX7</accession>
<dbReference type="PANTHER" id="PTHR10590:SF4">
    <property type="entry name" value="SOLUTE CARRIER FAMILY 28 MEMBER 3"/>
    <property type="match status" value="1"/>
</dbReference>
<dbReference type="EMBL" id="VSKK01000001">
    <property type="protein sequence ID" value="TYB78285.1"/>
    <property type="molecule type" value="Genomic_DNA"/>
</dbReference>
<comment type="caution">
    <text evidence="12">The sequence shown here is derived from an EMBL/GenBank/DDBJ whole genome shotgun (WGS) entry which is preliminary data.</text>
</comment>
<feature type="chain" id="PRO_5022878313" evidence="8">
    <location>
        <begin position="20"/>
        <end position="573"/>
    </location>
</feature>
<feature type="signal peptide" evidence="8">
    <location>
        <begin position="1"/>
        <end position="19"/>
    </location>
</feature>
<evidence type="ECO:0000256" key="6">
    <source>
        <dbReference type="ARBA" id="ARBA00023136"/>
    </source>
</evidence>
<dbReference type="GO" id="GO:0005886">
    <property type="term" value="C:plasma membrane"/>
    <property type="evidence" value="ECO:0007669"/>
    <property type="project" value="UniProtKB-SubCell"/>
</dbReference>
<evidence type="ECO:0000313" key="12">
    <source>
        <dbReference type="EMBL" id="TYB78285.1"/>
    </source>
</evidence>
<feature type="transmembrane region" description="Helical" evidence="7">
    <location>
        <begin position="234"/>
        <end position="260"/>
    </location>
</feature>
<evidence type="ECO:0000256" key="4">
    <source>
        <dbReference type="ARBA" id="ARBA00022692"/>
    </source>
</evidence>
<comment type="subcellular location">
    <subcellularLocation>
        <location evidence="1">Cell membrane</location>
        <topology evidence="1">Multi-pass membrane protein</topology>
    </subcellularLocation>
</comment>
<name>A0A5D0RBX7_9FLAO</name>
<feature type="transmembrane region" description="Helical" evidence="7">
    <location>
        <begin position="404"/>
        <end position="425"/>
    </location>
</feature>
<dbReference type="RefSeq" id="WP_148402022.1">
    <property type="nucleotide sequence ID" value="NZ_VSKK01000001.1"/>
</dbReference>
<dbReference type="Pfam" id="PF01773">
    <property type="entry name" value="Nucleos_tra2_N"/>
    <property type="match status" value="1"/>
</dbReference>
<comment type="similarity">
    <text evidence="2">Belongs to the concentrative nucleoside transporter (CNT) (TC 2.A.41) family.</text>
</comment>
<evidence type="ECO:0000256" key="1">
    <source>
        <dbReference type="ARBA" id="ARBA00004651"/>
    </source>
</evidence>
<dbReference type="InterPro" id="IPR011642">
    <property type="entry name" value="Gate_dom"/>
</dbReference>
<protein>
    <submittedName>
        <fullName evidence="12">Na+ dependent nucleoside transporter</fullName>
    </submittedName>
</protein>
<keyword evidence="3" id="KW-1003">Cell membrane</keyword>
<dbReference type="PANTHER" id="PTHR10590">
    <property type="entry name" value="SODIUM/NUCLEOSIDE COTRANSPORTER"/>
    <property type="match status" value="1"/>
</dbReference>
<feature type="transmembrane region" description="Helical" evidence="7">
    <location>
        <begin position="445"/>
        <end position="465"/>
    </location>
</feature>
<feature type="transmembrane region" description="Helical" evidence="7">
    <location>
        <begin position="346"/>
        <end position="369"/>
    </location>
</feature>
<keyword evidence="13" id="KW-1185">Reference proteome</keyword>
<feature type="domain" description="Concentrative nucleoside transporter N-terminal" evidence="9">
    <location>
        <begin position="152"/>
        <end position="225"/>
    </location>
</feature>
<feature type="transmembrane region" description="Helical" evidence="7">
    <location>
        <begin position="512"/>
        <end position="539"/>
    </location>
</feature>
<feature type="transmembrane region" description="Helical" evidence="7">
    <location>
        <begin position="176"/>
        <end position="196"/>
    </location>
</feature>
<proteinExistence type="inferred from homology"/>
<evidence type="ECO:0000313" key="13">
    <source>
        <dbReference type="Proteomes" id="UP000323720"/>
    </source>
</evidence>
<gene>
    <name evidence="12" type="ORF">ES674_00450</name>
</gene>
<dbReference type="InterPro" id="IPR002668">
    <property type="entry name" value="CNT_N_dom"/>
</dbReference>
<dbReference type="Proteomes" id="UP000323720">
    <property type="component" value="Unassembled WGS sequence"/>
</dbReference>
<keyword evidence="5 7" id="KW-1133">Transmembrane helix</keyword>
<evidence type="ECO:0000256" key="5">
    <source>
        <dbReference type="ARBA" id="ARBA00022989"/>
    </source>
</evidence>
<evidence type="ECO:0000256" key="3">
    <source>
        <dbReference type="ARBA" id="ARBA00022475"/>
    </source>
</evidence>
<organism evidence="12 13">
    <name type="scientific">Bizionia myxarmorum</name>
    <dbReference type="NCBI Taxonomy" id="291186"/>
    <lineage>
        <taxon>Bacteria</taxon>
        <taxon>Pseudomonadati</taxon>
        <taxon>Bacteroidota</taxon>
        <taxon>Flavobacteriia</taxon>
        <taxon>Flavobacteriales</taxon>
        <taxon>Flavobacteriaceae</taxon>
        <taxon>Bizionia</taxon>
    </lineage>
</organism>
<evidence type="ECO:0000259" key="11">
    <source>
        <dbReference type="Pfam" id="PF07670"/>
    </source>
</evidence>
<feature type="transmembrane region" description="Helical" evidence="7">
    <location>
        <begin position="551"/>
        <end position="572"/>
    </location>
</feature>
<dbReference type="GO" id="GO:0015293">
    <property type="term" value="F:symporter activity"/>
    <property type="evidence" value="ECO:0007669"/>
    <property type="project" value="TreeGrafter"/>
</dbReference>